<gene>
    <name evidence="1" type="ORF">H9826_02630</name>
</gene>
<evidence type="ECO:0000313" key="2">
    <source>
        <dbReference type="Proteomes" id="UP000886824"/>
    </source>
</evidence>
<reference evidence="1" key="1">
    <citation type="journal article" date="2021" name="PeerJ">
        <title>Extensive microbial diversity within the chicken gut microbiome revealed by metagenomics and culture.</title>
        <authorList>
            <person name="Gilroy R."/>
            <person name="Ravi A."/>
            <person name="Getino M."/>
            <person name="Pursley I."/>
            <person name="Horton D.L."/>
            <person name="Alikhan N.F."/>
            <person name="Baker D."/>
            <person name="Gharbi K."/>
            <person name="Hall N."/>
            <person name="Watson M."/>
            <person name="Adriaenssens E.M."/>
            <person name="Foster-Nyarko E."/>
            <person name="Jarju S."/>
            <person name="Secka A."/>
            <person name="Antonio M."/>
            <person name="Oren A."/>
            <person name="Chaudhuri R.R."/>
            <person name="La Ragione R."/>
            <person name="Hildebrand F."/>
            <person name="Pallen M.J."/>
        </authorList>
    </citation>
    <scope>NUCLEOTIDE SEQUENCE</scope>
    <source>
        <strain evidence="1">CHK33-7979</strain>
    </source>
</reference>
<protein>
    <submittedName>
        <fullName evidence="1">Uncharacterized protein</fullName>
    </submittedName>
</protein>
<dbReference type="Proteomes" id="UP000886824">
    <property type="component" value="Unassembled WGS sequence"/>
</dbReference>
<sequence length="750" mass="83715">MDGPVFFGVRHLSPGAAFRLRQALDACRPQLILVEGPSDLNAQMHWLCHPETKLPAAILAYTSEPPVRTILYPLAIYSPELQAILWAHEHQTECRFMDLPSGVMLALGEAQPDEEEPEENTEWVYRQIEQLTGEEHDAFWERNFEQVEDWKTFQEAVNAFGAQLRQTAQDGKQRTAQTLVREAYMKRVIQEAVEGGVPPEKIFCVCGAFHVTGLRENQPMTDGELAALPQADCTATLMPYSYYRLSSRSGYGAGNKAPAYFELLWDALHRGGPGDLSGLYLTHLAAAHRRAGNLVSSAEVIEAMRLAQALCALRGGRYPCLNDLRDAAVSAMGHGSFSELSVAAADTEIGTRVGFIPEGVSRTSVQEDFYRQLRELRLEKYRGLERQQLDLDLRERLHVKSAQAAPLDLRRSCFLHRLRVLGIHFADQLPSRQEGANWGEYWALRWTPEVEIEVVESSLMGDTVEGAAAFALKERGEACTSIAQAAVVFQDAFLCGMPADARYALSVLQSLSVDAAALAEVAETATRLSLVVRYGDLRRFDSAPVVPLLEQLFLRACLTLEEACQCDAKAAPTITAAIDQLNRLTLEHDCLEKERWLDLLRRVSDRDDLNTLCSGFAMAALLERGEANEELLARELSRRLSPSVPADLGAGWFEGLASKNRYALITRLSLWKHLDDYLSALDEPQFRRALVFLRRAFANFMPAEKSDIAENLGELWGVNQNQAAEALVGELSQREQEALKELEDFDFDDI</sequence>
<reference evidence="1" key="2">
    <citation type="submission" date="2021-04" db="EMBL/GenBank/DDBJ databases">
        <authorList>
            <person name="Gilroy R."/>
        </authorList>
    </citation>
    <scope>NUCLEOTIDE SEQUENCE</scope>
    <source>
        <strain evidence="1">CHK33-7979</strain>
    </source>
</reference>
<accession>A0A9D1Z3E2</accession>
<dbReference type="InterPro" id="IPR043737">
    <property type="entry name" value="DUF5682"/>
</dbReference>
<organism evidence="1 2">
    <name type="scientific">Candidatus Intestinimonas merdavium</name>
    <dbReference type="NCBI Taxonomy" id="2838622"/>
    <lineage>
        <taxon>Bacteria</taxon>
        <taxon>Bacillati</taxon>
        <taxon>Bacillota</taxon>
        <taxon>Clostridia</taxon>
        <taxon>Eubacteriales</taxon>
        <taxon>Intestinimonas</taxon>
    </lineage>
</organism>
<comment type="caution">
    <text evidence="1">The sequence shown here is derived from an EMBL/GenBank/DDBJ whole genome shotgun (WGS) entry which is preliminary data.</text>
</comment>
<name>A0A9D1Z3E2_9FIRM</name>
<proteinExistence type="predicted"/>
<evidence type="ECO:0000313" key="1">
    <source>
        <dbReference type="EMBL" id="HIY72860.1"/>
    </source>
</evidence>
<dbReference type="Pfam" id="PF18934">
    <property type="entry name" value="DUF5682"/>
    <property type="match status" value="1"/>
</dbReference>
<dbReference type="AlphaFoldDB" id="A0A9D1Z3E2"/>
<dbReference type="EMBL" id="DXCX01000028">
    <property type="protein sequence ID" value="HIY72860.1"/>
    <property type="molecule type" value="Genomic_DNA"/>
</dbReference>